<dbReference type="InterPro" id="IPR050261">
    <property type="entry name" value="FrsA_esterase"/>
</dbReference>
<evidence type="ECO:0000256" key="1">
    <source>
        <dbReference type="ARBA" id="ARBA00022801"/>
    </source>
</evidence>
<dbReference type="PANTHER" id="PTHR22946">
    <property type="entry name" value="DIENELACTONE HYDROLASE DOMAIN-CONTAINING PROTEIN-RELATED"/>
    <property type="match status" value="1"/>
</dbReference>
<evidence type="ECO:0000259" key="3">
    <source>
        <dbReference type="Pfam" id="PF02129"/>
    </source>
</evidence>
<feature type="domain" description="Xaa-Pro dipeptidyl-peptidase-like" evidence="3">
    <location>
        <begin position="68"/>
        <end position="305"/>
    </location>
</feature>
<protein>
    <submittedName>
        <fullName evidence="4">Unannotated protein</fullName>
    </submittedName>
</protein>
<dbReference type="GO" id="GO:0016788">
    <property type="term" value="F:hydrolase activity, acting on ester bonds"/>
    <property type="evidence" value="ECO:0007669"/>
    <property type="project" value="UniProtKB-ARBA"/>
</dbReference>
<dbReference type="PANTHER" id="PTHR22946:SF9">
    <property type="entry name" value="POLYKETIDE TRANSFERASE AF380"/>
    <property type="match status" value="1"/>
</dbReference>
<dbReference type="InterPro" id="IPR006311">
    <property type="entry name" value="TAT_signal"/>
</dbReference>
<dbReference type="EMBL" id="CAEZYQ010000053">
    <property type="protein sequence ID" value="CAB4772514.1"/>
    <property type="molecule type" value="Genomic_DNA"/>
</dbReference>
<keyword evidence="1" id="KW-0378">Hydrolase</keyword>
<dbReference type="InterPro" id="IPR029058">
    <property type="entry name" value="AB_hydrolase_fold"/>
</dbReference>
<gene>
    <name evidence="4" type="ORF">UFOPK2761_03475</name>
</gene>
<organism evidence="4">
    <name type="scientific">freshwater metagenome</name>
    <dbReference type="NCBI Taxonomy" id="449393"/>
    <lineage>
        <taxon>unclassified sequences</taxon>
        <taxon>metagenomes</taxon>
        <taxon>ecological metagenomes</taxon>
    </lineage>
</organism>
<feature type="region of interest" description="Disordered" evidence="2">
    <location>
        <begin position="31"/>
        <end position="60"/>
    </location>
</feature>
<evidence type="ECO:0000256" key="2">
    <source>
        <dbReference type="SAM" id="MobiDB-lite"/>
    </source>
</evidence>
<dbReference type="SUPFAM" id="SSF53474">
    <property type="entry name" value="alpha/beta-Hydrolases"/>
    <property type="match status" value="1"/>
</dbReference>
<reference evidence="4" key="1">
    <citation type="submission" date="2020-05" db="EMBL/GenBank/DDBJ databases">
        <authorList>
            <person name="Chiriac C."/>
            <person name="Salcher M."/>
            <person name="Ghai R."/>
            <person name="Kavagutti S V."/>
        </authorList>
    </citation>
    <scope>NUCLEOTIDE SEQUENCE</scope>
</reference>
<sequence>MRRSTRAVLAAGLGTVLAATSLGLVPAAPAAPAAQSSETARSSKPADVVTDGCLESVPEPGTTEPVQICYTLFQPGIATGRTKVPLVFQSHGWGGSRWTTREEAARFLDAGYGVLSFDQRGFGESGGKAHVENPDFEGKDVRALVELVSELPWVLQDGPGDPRIGAIGGSYGGGYQFLMAFEEIRATGRQVVDALVPEITWHDLNESLAPSDTVRTEWALLLSAASLPSQALPENVYKALVEGAALGTWPDGSVPGTEDMRTFMEKNGPKWQVAQGARIDVPVLFGQGTTDTLFPLEQAIRNWDVALTKRARKRSIFTAYNGGHVLPAVLPSGVSVDSDPCARKLADGDFTDLTLRFLDRALRGGPKTLRGYGRFHLATPGDTCVTTRSVRPRTEVPIGAVATAATAGAPTATEIAAGPLTIAGNSHLTALATTLGADSRAFYGLAVGTSPADAALVQNNVLPFRAELPLVGEEVRIDLPAVGVEVPEGQSLFLLASPLSDTFVGMGSRTSAAVLLEDVVVHLPLR</sequence>
<accession>A0A6J6VLP5</accession>
<dbReference type="Pfam" id="PF02129">
    <property type="entry name" value="Peptidase_S15"/>
    <property type="match status" value="1"/>
</dbReference>
<name>A0A6J6VLP5_9ZZZZ</name>
<dbReference type="Gene3D" id="3.40.50.1820">
    <property type="entry name" value="alpha/beta hydrolase"/>
    <property type="match status" value="1"/>
</dbReference>
<dbReference type="InterPro" id="IPR000383">
    <property type="entry name" value="Xaa-Pro-like_dom"/>
</dbReference>
<dbReference type="AlphaFoldDB" id="A0A6J6VLP5"/>
<dbReference type="PROSITE" id="PS51318">
    <property type="entry name" value="TAT"/>
    <property type="match status" value="1"/>
</dbReference>
<evidence type="ECO:0000313" key="4">
    <source>
        <dbReference type="EMBL" id="CAB4772514.1"/>
    </source>
</evidence>
<proteinExistence type="predicted"/>